<dbReference type="EMBL" id="NFLJ01000003">
    <property type="protein sequence ID" value="OUQ36204.1"/>
    <property type="molecule type" value="Genomic_DNA"/>
</dbReference>
<dbReference type="InterPro" id="IPR029039">
    <property type="entry name" value="Flavoprotein-like_sf"/>
</dbReference>
<organism evidence="1 2">
    <name type="scientific">Massilimicrobiota timonensis</name>
    <dbReference type="NCBI Taxonomy" id="1776392"/>
    <lineage>
        <taxon>Bacteria</taxon>
        <taxon>Bacillati</taxon>
        <taxon>Bacillota</taxon>
        <taxon>Erysipelotrichia</taxon>
        <taxon>Erysipelotrichales</taxon>
        <taxon>Erysipelotrichaceae</taxon>
        <taxon>Massilimicrobiota</taxon>
    </lineage>
</organism>
<gene>
    <name evidence="1" type="ORF">B5E75_01370</name>
</gene>
<dbReference type="SUPFAM" id="SSF52218">
    <property type="entry name" value="Flavoproteins"/>
    <property type="match status" value="1"/>
</dbReference>
<dbReference type="RefSeq" id="WP_087357012.1">
    <property type="nucleotide sequence ID" value="NZ_AP031415.1"/>
</dbReference>
<accession>A0A1Y4T244</accession>
<reference evidence="1 2" key="1">
    <citation type="journal article" date="2018" name="BMC Genomics">
        <title>Whole genome sequencing and function prediction of 133 gut anaerobes isolated from chicken caecum in pure cultures.</title>
        <authorList>
            <person name="Medvecky M."/>
            <person name="Cejkova D."/>
            <person name="Polansky O."/>
            <person name="Karasova D."/>
            <person name="Kubasova T."/>
            <person name="Cizek A."/>
            <person name="Rychlik I."/>
        </authorList>
    </citation>
    <scope>NUCLEOTIDE SEQUENCE [LARGE SCALE GENOMIC DNA]</scope>
    <source>
        <strain evidence="1 2">An13</strain>
    </source>
</reference>
<dbReference type="OrthoDB" id="1026745at2"/>
<protein>
    <recommendedName>
        <fullName evidence="3">Flavodoxin-like fold domain-containing protein</fullName>
    </recommendedName>
</protein>
<proteinExistence type="predicted"/>
<keyword evidence="2" id="KW-1185">Reference proteome</keyword>
<name>A0A1Y4T244_9FIRM</name>
<evidence type="ECO:0000313" key="2">
    <source>
        <dbReference type="Proteomes" id="UP000195305"/>
    </source>
</evidence>
<sequence length="201" mass="22931">MGKIMIINGSPRAPRSNSQKYAKIFQAKSPMPTEYFTITKNNHLELCKKMNDFTHVLLVFPLYADSIPVTLLNFLKTLEINSPSQKPKFCIMINCGFIEPNQNDIAVKMIQFFCQSQGYSFGSVLRIGSGEAILTTPFQKLVEWKIKKFSLAITKEKNVSLKVTMPLPKKVFVKASTKYWENYGKKNGITKEQMSIMDIEN</sequence>
<evidence type="ECO:0008006" key="3">
    <source>
        <dbReference type="Google" id="ProtNLM"/>
    </source>
</evidence>
<dbReference type="AlphaFoldDB" id="A0A1Y4T244"/>
<comment type="caution">
    <text evidence="1">The sequence shown here is derived from an EMBL/GenBank/DDBJ whole genome shotgun (WGS) entry which is preliminary data.</text>
</comment>
<evidence type="ECO:0000313" key="1">
    <source>
        <dbReference type="EMBL" id="OUQ36204.1"/>
    </source>
</evidence>
<dbReference type="Proteomes" id="UP000195305">
    <property type="component" value="Unassembled WGS sequence"/>
</dbReference>